<evidence type="ECO:0000256" key="3">
    <source>
        <dbReference type="ARBA" id="ARBA00024195"/>
    </source>
</evidence>
<keyword evidence="6" id="KW-0812">Transmembrane</keyword>
<dbReference type="InterPro" id="IPR003877">
    <property type="entry name" value="SPRY_dom"/>
</dbReference>
<keyword evidence="2" id="KW-0325">Glycoprotein</keyword>
<dbReference type="Pfam" id="PF08190">
    <property type="entry name" value="PIH1"/>
    <property type="match status" value="1"/>
</dbReference>
<dbReference type="InterPro" id="IPR006574">
    <property type="entry name" value="PRY"/>
</dbReference>
<keyword evidence="6" id="KW-0472">Membrane</keyword>
<evidence type="ECO:0000256" key="4">
    <source>
        <dbReference type="PROSITE-ProRule" id="PRU00196"/>
    </source>
</evidence>
<dbReference type="SUPFAM" id="SSF50494">
    <property type="entry name" value="Trypsin-like serine proteases"/>
    <property type="match status" value="1"/>
</dbReference>
<dbReference type="FunFam" id="2.60.120.920:FF:000004">
    <property type="entry name" value="Butyrophilin subfamily 1 member A1"/>
    <property type="match status" value="2"/>
</dbReference>
<evidence type="ECO:0000259" key="7">
    <source>
        <dbReference type="PROSITE" id="PS50188"/>
    </source>
</evidence>
<dbReference type="SUPFAM" id="SSF49899">
    <property type="entry name" value="Concanavalin A-like lectins/glucanases"/>
    <property type="match status" value="4"/>
</dbReference>
<dbReference type="InterPro" id="IPR036772">
    <property type="entry name" value="SRCR-like_dom_sf"/>
</dbReference>
<evidence type="ECO:0000259" key="8">
    <source>
        <dbReference type="PROSITE" id="PS50240"/>
    </source>
</evidence>
<dbReference type="GO" id="GO:0016020">
    <property type="term" value="C:membrane"/>
    <property type="evidence" value="ECO:0007669"/>
    <property type="project" value="InterPro"/>
</dbReference>
<dbReference type="Gene3D" id="2.40.10.10">
    <property type="entry name" value="Trypsin-like serine proteases"/>
    <property type="match status" value="2"/>
</dbReference>
<dbReference type="InterPro" id="IPR050143">
    <property type="entry name" value="TRIM/RBCC"/>
</dbReference>
<evidence type="ECO:0000259" key="9">
    <source>
        <dbReference type="PROSITE" id="PS50287"/>
    </source>
</evidence>
<reference evidence="10 11" key="1">
    <citation type="submission" date="2018-03" db="EMBL/GenBank/DDBJ databases">
        <title>Draft genome sequence of Rohu Carp (Labeo rohita).</title>
        <authorList>
            <person name="Das P."/>
            <person name="Kushwaha B."/>
            <person name="Joshi C.G."/>
            <person name="Kumar D."/>
            <person name="Nagpure N.S."/>
            <person name="Sahoo L."/>
            <person name="Das S.P."/>
            <person name="Bit A."/>
            <person name="Patnaik S."/>
            <person name="Meher P.K."/>
            <person name="Jayasankar P."/>
            <person name="Koringa P.G."/>
            <person name="Patel N.V."/>
            <person name="Hinsu A.T."/>
            <person name="Kumar R."/>
            <person name="Pandey M."/>
            <person name="Agarwal S."/>
            <person name="Srivastava S."/>
            <person name="Singh M."/>
            <person name="Iquebal M.A."/>
            <person name="Jaiswal S."/>
            <person name="Angadi U.B."/>
            <person name="Kumar N."/>
            <person name="Raza M."/>
            <person name="Shah T.M."/>
            <person name="Rai A."/>
            <person name="Jena J.K."/>
        </authorList>
    </citation>
    <scope>NUCLEOTIDE SEQUENCE [LARGE SCALE GENOMIC DNA]</scope>
    <source>
        <strain evidence="10">DASCIFA01</strain>
        <tissue evidence="10">Testis</tissue>
    </source>
</reference>
<organism evidence="10 11">
    <name type="scientific">Labeo rohita</name>
    <name type="common">Indian major carp</name>
    <name type="synonym">Cyprinus rohita</name>
    <dbReference type="NCBI Taxonomy" id="84645"/>
    <lineage>
        <taxon>Eukaryota</taxon>
        <taxon>Metazoa</taxon>
        <taxon>Chordata</taxon>
        <taxon>Craniata</taxon>
        <taxon>Vertebrata</taxon>
        <taxon>Euteleostomi</taxon>
        <taxon>Actinopterygii</taxon>
        <taxon>Neopterygii</taxon>
        <taxon>Teleostei</taxon>
        <taxon>Ostariophysi</taxon>
        <taxon>Cypriniformes</taxon>
        <taxon>Cyprinidae</taxon>
        <taxon>Labeoninae</taxon>
        <taxon>Labeonini</taxon>
        <taxon>Labeo</taxon>
    </lineage>
</organism>
<dbReference type="PROSITE" id="PS00135">
    <property type="entry name" value="TRYPSIN_SER"/>
    <property type="match status" value="1"/>
</dbReference>
<dbReference type="GO" id="GO:0004252">
    <property type="term" value="F:serine-type endopeptidase activity"/>
    <property type="evidence" value="ECO:0007669"/>
    <property type="project" value="InterPro"/>
</dbReference>
<feature type="domain" description="B30.2/SPRY" evidence="7">
    <location>
        <begin position="520"/>
        <end position="712"/>
    </location>
</feature>
<dbReference type="PRINTS" id="PR01407">
    <property type="entry name" value="BUTYPHLNCDUF"/>
</dbReference>
<evidence type="ECO:0000256" key="5">
    <source>
        <dbReference type="SAM" id="MobiDB-lite"/>
    </source>
</evidence>
<comment type="similarity">
    <text evidence="3">Belongs to the peptidase S1 family. CLIP subfamily.</text>
</comment>
<proteinExistence type="inferred from homology"/>
<feature type="transmembrane region" description="Helical" evidence="6">
    <location>
        <begin position="123"/>
        <end position="147"/>
    </location>
</feature>
<dbReference type="InterPro" id="IPR043136">
    <property type="entry name" value="B30.2/SPRY_sf"/>
</dbReference>
<dbReference type="InterPro" id="IPR043504">
    <property type="entry name" value="Peptidase_S1_PA_chymotrypsin"/>
</dbReference>
<dbReference type="CDD" id="cd00190">
    <property type="entry name" value="Tryp_SPc"/>
    <property type="match status" value="1"/>
</dbReference>
<dbReference type="STRING" id="84645.A0A498N0I8"/>
<feature type="transmembrane region" description="Helical" evidence="6">
    <location>
        <begin position="63"/>
        <end position="86"/>
    </location>
</feature>
<dbReference type="PANTHER" id="PTHR24103">
    <property type="entry name" value="E3 UBIQUITIN-PROTEIN LIGASE TRIM"/>
    <property type="match status" value="1"/>
</dbReference>
<accession>A0A498N0I8</accession>
<dbReference type="EMBL" id="QBIY01011977">
    <property type="protein sequence ID" value="RXN27678.1"/>
    <property type="molecule type" value="Genomic_DNA"/>
</dbReference>
<feature type="domain" description="Peptidase S1" evidence="8">
    <location>
        <begin position="1197"/>
        <end position="1377"/>
    </location>
</feature>
<feature type="compositionally biased region" description="Polar residues" evidence="5">
    <location>
        <begin position="1612"/>
        <end position="1622"/>
    </location>
</feature>
<dbReference type="GO" id="GO:0006508">
    <property type="term" value="P:proteolysis"/>
    <property type="evidence" value="ECO:0007669"/>
    <property type="project" value="InterPro"/>
</dbReference>
<evidence type="ECO:0000256" key="6">
    <source>
        <dbReference type="SAM" id="Phobius"/>
    </source>
</evidence>
<keyword evidence="1" id="KW-1015">Disulfide bond</keyword>
<evidence type="ECO:0000256" key="1">
    <source>
        <dbReference type="ARBA" id="ARBA00023157"/>
    </source>
</evidence>
<dbReference type="Pfam" id="PF15494">
    <property type="entry name" value="SRCR_2"/>
    <property type="match status" value="1"/>
</dbReference>
<feature type="region of interest" description="Disordered" evidence="5">
    <location>
        <begin position="1551"/>
        <end position="1571"/>
    </location>
</feature>
<gene>
    <name evidence="10" type="ORF">ROHU_036389</name>
</gene>
<dbReference type="SMART" id="SM00589">
    <property type="entry name" value="PRY"/>
    <property type="match status" value="4"/>
</dbReference>
<protein>
    <submittedName>
        <fullName evidence="10">PIH1 domain-containing 2-like isoform X1</fullName>
    </submittedName>
</protein>
<sequence length="1664" mass="183318">MLDFGLKTLVSLAAILAGGSGLAAILAGGSGLAAILAGGSGLAAILAGGSGLAAILAGGSGLAAILAGGSGLAAILAGGSGLAAILAGGSGLAAILAGGSGLAAILAGGSGLAAILAGGSGLAAILAGGAGLAALLAGGAGLAAILAGDSGVAAILRADSGVAAAILRADSGVAAAILRTDSGVGLPHLRKMQTDVQQMIRDRMKRIEDIKHLAKLRKMNLTENNNLSSKSNLKAINEKPLVVQPHLRKMQTDVQQMIQDRIEDIKHLAKLRKMNLTENNNLSSKSNLKAINEKPLVVQIYPSLIRPPHTSSCTEISISDTQMSVETLTKALTQLQETLDEKLSKTVDVTLDPDTAYPNLILSDNGKQVTSEDITHKLPNNPKRFDYCPCVLAKQGFCSDRFYFEVQPHLMKMQTDVRQMIQNTMKRIEDIRHLKEVKNIYPSLIRPPHISSSTEISISDTQMSVETLTKALTQLQVTLDEKLNTTVQKIMQHADTEVSDTEIVHKTVQQYGEGVTLDPDTVVSVISPVQKAMQRHAVAVTLDPDTAHPNLILSDHGKQVRYGDIQRELPDNPERFDCCLCVLAKEGFSSGQFYFEVQVKGKTDWDLGVVRESINRKGMITAVPESGYWIIVLRNENEYLACESSSVSLSLKVKPQPQLMKMQTDVQQMIKDKMKRIQDIKHSAKLQKIYPSLIIPLPTTSCTEISISDPEMNVETLRKALTQLQETLDEKLSKTVVMKRMQQHAVDVTLDPDTAHPILILSDDGKQVTYGDVKHEVPDNPERFDSCCCVLAKEGFSSGRFYFEVQPQLLKMQSDVQQTIQDKIKRIHELKHSAEIRKIYPSLIIPLPTTSCTEISISDTNVGPLIRSLTQLQNTLDEKLSKSVLKRMQQHAVDVTLDPNTCYPKLILSDDGKQVTYGDTKRELPDNPERFDSCCSVLAKEGFASGRFYFEVQVKEKTDWDLGIAKESITRKGVIKGSPENGYWIIVLRNGNQYMARESPFVSLSLRAKPQFVGVFVDYEGGLVSFYDVESRSLIYSFTGQTFTGKLFPYFSPGTKQEDMTLGLIISVVVLQSHSRDAVAVIENPVVVRQSFHPEHLQVDRIETGQNNPTWIRELQFLHPGNPASVGDTKDTSFCNITEDISVTDPRKGICPFICENNRDPTGVILTEWGSVFYRISAENSILEIQLEKVQTWLPVCYERWNSSLGTLVCRQLGYLSYRLPQVSSWVVYAGIVTSNSAKLAQYQGLAVERIIYNKNYNHRTHDNDIALVKLRAPLNFSVHIPEFLKEATVPLISTKKCNSSCMYNGEITPRMLCAGYTEGKVDACQGDSGGPLVCQDDNVWRLVGVVSWGTGCAEPNHPGVYTKVAEFLGWIYEIIEFRYILSMEIPGYDNKAALQQVNQLWSMLDDMSQNNPEEYRTFIERQLREGAEFHSPPQCHACIRTAFLGPKKGILYINMCAWKRVPAPTSYSDPVPVCGGRMETVTEENEEYSVIDVAFNPEVLQMSEKDKHEKEKLHLLALNFIQGQHNLNLSQHYKLTKDKIKGRIQDMKQRLMSPQTCKSSAKNPQSEPAPSLLQQISSLRLAENNEDSTIQLSMEQEKKPARPGLIEVISSTESDQSQPQQPKHHLTICPDGSSSSRILQLRVELPGVRSVSQCQLSISQFLV</sequence>
<dbReference type="InterPro" id="IPR009003">
    <property type="entry name" value="Peptidase_S1_PA"/>
</dbReference>
<evidence type="ECO:0000256" key="2">
    <source>
        <dbReference type="ARBA" id="ARBA00023180"/>
    </source>
</evidence>
<dbReference type="PROSITE" id="PS50188">
    <property type="entry name" value="B302_SPRY"/>
    <property type="match status" value="2"/>
</dbReference>
<evidence type="ECO:0000313" key="10">
    <source>
        <dbReference type="EMBL" id="RXN27678.1"/>
    </source>
</evidence>
<dbReference type="InterPro" id="IPR001190">
    <property type="entry name" value="SRCR"/>
</dbReference>
<name>A0A498N0I8_LABRO</name>
<keyword evidence="11" id="KW-1185">Reference proteome</keyword>
<comment type="caution">
    <text evidence="10">The sequence shown here is derived from an EMBL/GenBank/DDBJ whole genome shotgun (WGS) entry which is preliminary data.</text>
</comment>
<dbReference type="InterPro" id="IPR012981">
    <property type="entry name" value="PIH1_N"/>
</dbReference>
<feature type="compositionally biased region" description="Polar residues" evidence="5">
    <location>
        <begin position="1553"/>
        <end position="1571"/>
    </location>
</feature>
<dbReference type="SMART" id="SM00449">
    <property type="entry name" value="SPRY"/>
    <property type="match status" value="1"/>
</dbReference>
<keyword evidence="6" id="KW-1133">Transmembrane helix</keyword>
<dbReference type="Proteomes" id="UP000290572">
    <property type="component" value="Unassembled WGS sequence"/>
</dbReference>
<dbReference type="SMART" id="SM00020">
    <property type="entry name" value="Tryp_SPc"/>
    <property type="match status" value="1"/>
</dbReference>
<dbReference type="CDD" id="cd13733">
    <property type="entry name" value="SPRY_PRY_C-I_1"/>
    <property type="match status" value="2"/>
</dbReference>
<evidence type="ECO:0000313" key="11">
    <source>
        <dbReference type="Proteomes" id="UP000290572"/>
    </source>
</evidence>
<dbReference type="Pfam" id="PF00622">
    <property type="entry name" value="SPRY"/>
    <property type="match status" value="2"/>
</dbReference>
<feature type="domain" description="SRCR" evidence="9">
    <location>
        <begin position="1164"/>
        <end position="1214"/>
    </location>
</feature>
<feature type="transmembrane region" description="Helical" evidence="6">
    <location>
        <begin position="92"/>
        <end position="116"/>
    </location>
</feature>
<dbReference type="InterPro" id="IPR001254">
    <property type="entry name" value="Trypsin_dom"/>
</dbReference>
<dbReference type="InterPro" id="IPR033116">
    <property type="entry name" value="TRYPSIN_SER"/>
</dbReference>
<dbReference type="Pfam" id="PF00089">
    <property type="entry name" value="Trypsin"/>
    <property type="match status" value="2"/>
</dbReference>
<dbReference type="InterPro" id="IPR013320">
    <property type="entry name" value="ConA-like_dom_sf"/>
</dbReference>
<comment type="caution">
    <text evidence="4">Lacks conserved residue(s) required for the propagation of feature annotation.</text>
</comment>
<dbReference type="InterPro" id="IPR001870">
    <property type="entry name" value="B30.2/SPRY"/>
</dbReference>
<dbReference type="FunFam" id="2.40.10.10:FF:000002">
    <property type="entry name" value="Transmembrane protease serine"/>
    <property type="match status" value="1"/>
</dbReference>
<feature type="transmembrane region" description="Helical" evidence="6">
    <location>
        <begin position="33"/>
        <end position="56"/>
    </location>
</feature>
<feature type="region of interest" description="Disordered" evidence="5">
    <location>
        <begin position="1612"/>
        <end position="1632"/>
    </location>
</feature>
<dbReference type="PROSITE" id="PS50287">
    <property type="entry name" value="SRCR_2"/>
    <property type="match status" value="1"/>
</dbReference>
<dbReference type="PROSITE" id="PS50240">
    <property type="entry name" value="TRYPSIN_DOM"/>
    <property type="match status" value="1"/>
</dbReference>
<dbReference type="Pfam" id="PF13765">
    <property type="entry name" value="PRY"/>
    <property type="match status" value="4"/>
</dbReference>
<feature type="domain" description="B30.2/SPRY" evidence="7">
    <location>
        <begin position="875"/>
        <end position="1069"/>
    </location>
</feature>
<dbReference type="SUPFAM" id="SSF56487">
    <property type="entry name" value="SRCR-like"/>
    <property type="match status" value="1"/>
</dbReference>
<dbReference type="Gene3D" id="2.60.120.920">
    <property type="match status" value="4"/>
</dbReference>
<dbReference type="InterPro" id="IPR003879">
    <property type="entry name" value="Butyrophylin_SPRY"/>
</dbReference>